<protein>
    <recommendedName>
        <fullName evidence="3">Tetratricopeptide repeat</fullName>
    </recommendedName>
</protein>
<dbReference type="GeneID" id="92374196"/>
<dbReference type="RefSeq" id="XP_067077536.1">
    <property type="nucleotide sequence ID" value="XM_067221435.1"/>
</dbReference>
<evidence type="ECO:0008006" key="3">
    <source>
        <dbReference type="Google" id="ProtNLM"/>
    </source>
</evidence>
<dbReference type="Proteomes" id="UP000195570">
    <property type="component" value="Unassembled WGS sequence"/>
</dbReference>
<dbReference type="InterPro" id="IPR011990">
    <property type="entry name" value="TPR-like_helical_dom_sf"/>
</dbReference>
<keyword evidence="2" id="KW-1185">Reference proteome</keyword>
<name>A0A1G4I2W0_TRYEQ</name>
<dbReference type="SUPFAM" id="SSF48452">
    <property type="entry name" value="TPR-like"/>
    <property type="match status" value="1"/>
</dbReference>
<proteinExistence type="predicted"/>
<dbReference type="EMBL" id="CZPT02000499">
    <property type="protein sequence ID" value="SCU66046.1"/>
    <property type="molecule type" value="Genomic_DNA"/>
</dbReference>
<dbReference type="VEuPathDB" id="TriTrypDB:TEOVI_000025600"/>
<reference evidence="1" key="1">
    <citation type="submission" date="2016-09" db="EMBL/GenBank/DDBJ databases">
        <authorList>
            <person name="Hebert L."/>
            <person name="Moumen B."/>
        </authorList>
    </citation>
    <scope>NUCLEOTIDE SEQUENCE [LARGE SCALE GENOMIC DNA]</scope>
    <source>
        <strain evidence="1">OVI</strain>
    </source>
</reference>
<accession>A0A1G4I2W0</accession>
<evidence type="ECO:0000313" key="2">
    <source>
        <dbReference type="Proteomes" id="UP000195570"/>
    </source>
</evidence>
<dbReference type="AlphaFoldDB" id="A0A1G4I2W0"/>
<organism evidence="1 2">
    <name type="scientific">Trypanosoma equiperdum</name>
    <dbReference type="NCBI Taxonomy" id="5694"/>
    <lineage>
        <taxon>Eukaryota</taxon>
        <taxon>Discoba</taxon>
        <taxon>Euglenozoa</taxon>
        <taxon>Kinetoplastea</taxon>
        <taxon>Metakinetoplastina</taxon>
        <taxon>Trypanosomatida</taxon>
        <taxon>Trypanosomatidae</taxon>
        <taxon>Trypanosoma</taxon>
    </lineage>
</organism>
<comment type="caution">
    <text evidence="1">The sequence shown here is derived from an EMBL/GenBank/DDBJ whole genome shotgun (WGS) entry which is preliminary data.</text>
</comment>
<gene>
    <name evidence="1" type="ORF">TEOVI_000025600</name>
</gene>
<sequence length="483" mass="53229">MFCVSAARLTALASHQPILPPSVSTRVAVMRFLGDGRSRMPNINTINTLITKTGAKGLAGNASVLGKAMFYLKRGNPVGAIAEIDKILPEISDDALKRFAVGIRLRARNDLLDMKESALKVHGGITELEVSDIRTALRDDYKVLEAASPGCWLFELAVAEYRLYEGCAKDAYDSFRLVEKSIQEYILSLKKPSPSQALHGTDNHASLVLAFQLSRARTPNVPKVSSKIVDEAIKGIVEGYSTKEATLAFKKDLGAALTDEEVVELVYIFEAAHIRHHFHDYFPLHEDYRGWGSERANAAKGTLASHSTSSVFLDDKLLASIRTSVPHQPFYAGEDELRRFMSSDHKDLIAELRHTFGSGPKTSLAKSEDAYFDALKAVENSPMSADAAGSAAYPVSQNDICLCLAQQLLYRTRVNIAVALTQLDRLEEAVPILDGVINADEYIYMWRALLARGEANKRFGHIGKSDEDFRQLLQLKRITSADA</sequence>
<evidence type="ECO:0000313" key="1">
    <source>
        <dbReference type="EMBL" id="SCU66046.1"/>
    </source>
</evidence>